<keyword evidence="3" id="KW-1185">Reference proteome</keyword>
<dbReference type="InterPro" id="IPR013783">
    <property type="entry name" value="Ig-like_fold"/>
</dbReference>
<gene>
    <name evidence="2" type="ORF">OL497_07340</name>
</gene>
<accession>A0ABT3IIB4</accession>
<sequence>MIEVVVVKGPFAEISTNFEGGCLEKEVELTIKGDPSLSYSWDFTDGQIEETKDLKIKHTFKNPGIYKPRLLLKDASGCKGSAYLDHPIVVDKLDIKMNPSTEKICDAGPLTFAPVFNSYSIDELGKPGTYTWTYDPALTATDPTTPTPKFQLDKKGSYTFTLKAVTVYGCEQTVSAVVNVYTKPVAAITGPDKGCQDAPLQFSGAATKEPATTWKWNFGNSQTDDQQQPKPQSFNKPGIFNIGLTVTSKDGCTDEVHHAVNILPLPDIKASAPSEFICLHNTTMLYAGGGSHYEWTPATGLDNPLIATPLASPEVTTTYKVKVTDDNGCVNTDAVKIRVVQPFTVYATPDTVLCLGDKLPLRAWGTDYYKWEGTGINDPNKASPVATITSTSQYTYKVTGYDKEGCFSDNKTLTVRVNPRPTVNIGPDRESMAGIPLYLTSVTSNDVISWTWTPPQDLGCFTCPMTEALPNISTRYVLEVANGYGCKKTDDMFVHIICRESAVFMPNAFTPNNDGKNERIYPKGKGVKEIGWLRIYDRWGTLVYERTRFPINMPAVGWDGRSRGKEAPAGTYIYSMQTVCESGEHFEFKGNITLIR</sequence>
<protein>
    <submittedName>
        <fullName evidence="2">PKD domain-containing protein</fullName>
    </submittedName>
</protein>
<dbReference type="PROSITE" id="PS50093">
    <property type="entry name" value="PKD"/>
    <property type="match status" value="2"/>
</dbReference>
<evidence type="ECO:0000313" key="3">
    <source>
        <dbReference type="Proteomes" id="UP001207742"/>
    </source>
</evidence>
<dbReference type="Pfam" id="PF13585">
    <property type="entry name" value="CHU_C"/>
    <property type="match status" value="1"/>
</dbReference>
<reference evidence="2 3" key="1">
    <citation type="submission" date="2022-10" db="EMBL/GenBank/DDBJ databases">
        <title>Chitinophaga nivalis PC15 sp. nov., isolated from Pyeongchang county, South Korea.</title>
        <authorList>
            <person name="Trinh H.N."/>
        </authorList>
    </citation>
    <scope>NUCLEOTIDE SEQUENCE [LARGE SCALE GENOMIC DNA]</scope>
    <source>
        <strain evidence="2 3">PC14</strain>
    </source>
</reference>
<feature type="domain" description="PKD" evidence="1">
    <location>
        <begin position="183"/>
        <end position="251"/>
    </location>
</feature>
<feature type="domain" description="PKD" evidence="1">
    <location>
        <begin position="33"/>
        <end position="77"/>
    </location>
</feature>
<organism evidence="2 3">
    <name type="scientific">Chitinophaga nivalis</name>
    <dbReference type="NCBI Taxonomy" id="2991709"/>
    <lineage>
        <taxon>Bacteria</taxon>
        <taxon>Pseudomonadati</taxon>
        <taxon>Bacteroidota</taxon>
        <taxon>Chitinophagia</taxon>
        <taxon>Chitinophagales</taxon>
        <taxon>Chitinophagaceae</taxon>
        <taxon>Chitinophaga</taxon>
    </lineage>
</organism>
<dbReference type="SMART" id="SM00089">
    <property type="entry name" value="PKD"/>
    <property type="match status" value="3"/>
</dbReference>
<dbReference type="Pfam" id="PF18911">
    <property type="entry name" value="PKD_4"/>
    <property type="match status" value="2"/>
</dbReference>
<dbReference type="InterPro" id="IPR026341">
    <property type="entry name" value="T9SS_type_B"/>
</dbReference>
<comment type="caution">
    <text evidence="2">The sequence shown here is derived from an EMBL/GenBank/DDBJ whole genome shotgun (WGS) entry which is preliminary data.</text>
</comment>
<dbReference type="Gene3D" id="2.60.40.10">
    <property type="entry name" value="Immunoglobulins"/>
    <property type="match status" value="3"/>
</dbReference>
<evidence type="ECO:0000313" key="2">
    <source>
        <dbReference type="EMBL" id="MCW3483701.1"/>
    </source>
</evidence>
<evidence type="ECO:0000259" key="1">
    <source>
        <dbReference type="PROSITE" id="PS50093"/>
    </source>
</evidence>
<dbReference type="Proteomes" id="UP001207742">
    <property type="component" value="Unassembled WGS sequence"/>
</dbReference>
<proteinExistence type="predicted"/>
<dbReference type="EMBL" id="JAPDNS010000001">
    <property type="protein sequence ID" value="MCW3483701.1"/>
    <property type="molecule type" value="Genomic_DNA"/>
</dbReference>
<dbReference type="NCBIfam" id="TIGR04131">
    <property type="entry name" value="Bac_Flav_CTERM"/>
    <property type="match status" value="1"/>
</dbReference>
<name>A0ABT3IIB4_9BACT</name>
<dbReference type="InterPro" id="IPR022409">
    <property type="entry name" value="PKD/Chitinase_dom"/>
</dbReference>
<dbReference type="InterPro" id="IPR000601">
    <property type="entry name" value="PKD_dom"/>
</dbReference>
<dbReference type="CDD" id="cd00146">
    <property type="entry name" value="PKD"/>
    <property type="match status" value="2"/>
</dbReference>
<dbReference type="SUPFAM" id="SSF49299">
    <property type="entry name" value="PKD domain"/>
    <property type="match status" value="2"/>
</dbReference>
<dbReference type="InterPro" id="IPR035986">
    <property type="entry name" value="PKD_dom_sf"/>
</dbReference>